<gene>
    <name evidence="3" type="ORF">BFW38_08445</name>
</gene>
<dbReference type="EMBL" id="MDTQ01000001">
    <property type="protein sequence ID" value="ODC03573.1"/>
    <property type="molecule type" value="Genomic_DNA"/>
</dbReference>
<protein>
    <submittedName>
        <fullName evidence="3">C4-dicarboxylate ABC transporter</fullName>
    </submittedName>
</protein>
<proteinExistence type="predicted"/>
<evidence type="ECO:0000259" key="2">
    <source>
        <dbReference type="Pfam" id="PF01970"/>
    </source>
</evidence>
<keyword evidence="4" id="KW-1185">Reference proteome</keyword>
<dbReference type="RefSeq" id="WP_068997989.1">
    <property type="nucleotide sequence ID" value="NZ_MDTQ01000001.1"/>
</dbReference>
<keyword evidence="1" id="KW-1133">Transmembrane helix</keyword>
<feature type="transmembrane region" description="Helical" evidence="1">
    <location>
        <begin position="169"/>
        <end position="185"/>
    </location>
</feature>
<dbReference type="AlphaFoldDB" id="A0A1E2V9H1"/>
<keyword evidence="1" id="KW-0472">Membrane</keyword>
<dbReference type="Pfam" id="PF01970">
    <property type="entry name" value="TctA"/>
    <property type="match status" value="1"/>
</dbReference>
<feature type="transmembrane region" description="Helical" evidence="1">
    <location>
        <begin position="12"/>
        <end position="38"/>
    </location>
</feature>
<feature type="transmembrane region" description="Helical" evidence="1">
    <location>
        <begin position="467"/>
        <end position="490"/>
    </location>
</feature>
<reference evidence="3 4" key="1">
    <citation type="submission" date="2016-08" db="EMBL/GenBank/DDBJ databases">
        <authorList>
            <person name="Seilhamer J.J."/>
        </authorList>
    </citation>
    <scope>NUCLEOTIDE SEQUENCE [LARGE SCALE GENOMIC DNA]</scope>
    <source>
        <strain evidence="3 4">PH27A</strain>
    </source>
</reference>
<dbReference type="STRING" id="197479.BFW38_08445"/>
<feature type="transmembrane region" description="Helical" evidence="1">
    <location>
        <begin position="357"/>
        <end position="380"/>
    </location>
</feature>
<feature type="domain" description="DUF112" evidence="2">
    <location>
        <begin position="19"/>
        <end position="442"/>
    </location>
</feature>
<accession>A0A1E2V9H1</accession>
<dbReference type="PANTHER" id="PTHR35342">
    <property type="entry name" value="TRICARBOXYLIC TRANSPORT PROTEIN"/>
    <property type="match status" value="1"/>
</dbReference>
<dbReference type="PANTHER" id="PTHR35342:SF5">
    <property type="entry name" value="TRICARBOXYLIC TRANSPORT PROTEIN"/>
    <property type="match status" value="1"/>
</dbReference>
<organism evidence="3 4">
    <name type="scientific">Terasakiispira papahanaumokuakeensis</name>
    <dbReference type="NCBI Taxonomy" id="197479"/>
    <lineage>
        <taxon>Bacteria</taxon>
        <taxon>Pseudomonadati</taxon>
        <taxon>Pseudomonadota</taxon>
        <taxon>Gammaproteobacteria</taxon>
        <taxon>Oceanospirillales</taxon>
        <taxon>Terasakiispira</taxon>
    </lineage>
</organism>
<evidence type="ECO:0000256" key="1">
    <source>
        <dbReference type="SAM" id="Phobius"/>
    </source>
</evidence>
<feature type="transmembrane region" description="Helical" evidence="1">
    <location>
        <begin position="146"/>
        <end position="162"/>
    </location>
</feature>
<comment type="caution">
    <text evidence="3">The sequence shown here is derived from an EMBL/GenBank/DDBJ whole genome shotgun (WGS) entry which is preliminary data.</text>
</comment>
<evidence type="ECO:0000313" key="4">
    <source>
        <dbReference type="Proteomes" id="UP000094291"/>
    </source>
</evidence>
<dbReference type="OrthoDB" id="9791872at2"/>
<name>A0A1E2V9H1_9GAMM</name>
<evidence type="ECO:0000313" key="3">
    <source>
        <dbReference type="EMBL" id="ODC03573.1"/>
    </source>
</evidence>
<feature type="transmembrane region" description="Helical" evidence="1">
    <location>
        <begin position="58"/>
        <end position="81"/>
    </location>
</feature>
<feature type="transmembrane region" description="Helical" evidence="1">
    <location>
        <begin position="437"/>
        <end position="455"/>
    </location>
</feature>
<feature type="transmembrane region" description="Helical" evidence="1">
    <location>
        <begin position="197"/>
        <end position="219"/>
    </location>
</feature>
<feature type="transmembrane region" description="Helical" evidence="1">
    <location>
        <begin position="258"/>
        <end position="284"/>
    </location>
</feature>
<dbReference type="InterPro" id="IPR002823">
    <property type="entry name" value="DUF112_TM"/>
</dbReference>
<sequence>MDYAALFSAGLHIFSLWPLLSLLAGVTLGLVVGSIPGLNDTITLAVLVPITFAMPSDIAFPLLVGVYCSACFGGAFPAILLKIPGTASSVLTAVDGHAMVQKGQAGLALGIATYSSAFAGVISALVLMFFAPVLAEYALNFGPAEYFSLSILGLSTVIGMAAGNAMKSALSCLLGLLVAMIGMSPESGFPRFTFGSFWLFDGLPLTPILIGLFGLSVVFEMMAKPAHETAHAAAPKTPIRFADMLLSGQMIKRLMPTWLSAAALGNLVGILPGAGMLVAIYMAYERVRRRFGTQCGQGLPEGVAAPEAANNSVVASSMVPLLSLGIPGNSTSALFLGALLIQGLRPGPSLFNDSPDVAYLIVGSFLVANILMFPIGLLLARLVPNLINQIPQSLLAAAIACLCFTGAFAISNSLFGILVALAFGLLGFLFNRMHVPLSPFILALVLAPVIERAYFQSMSISGGSISYFFTQPLSLTMLIFTILFMLWPLYKRLHRRLPSQQAA</sequence>
<keyword evidence="1" id="KW-0812">Transmembrane</keyword>
<dbReference type="Proteomes" id="UP000094291">
    <property type="component" value="Unassembled WGS sequence"/>
</dbReference>
<feature type="transmembrane region" description="Helical" evidence="1">
    <location>
        <begin position="107"/>
        <end position="134"/>
    </location>
</feature>
<feature type="transmembrane region" description="Helical" evidence="1">
    <location>
        <begin position="392"/>
        <end position="408"/>
    </location>
</feature>